<dbReference type="AlphaFoldDB" id="A0AAC9HJI6"/>
<evidence type="ECO:0000313" key="3">
    <source>
        <dbReference type="EMBL" id="TYL14653.1"/>
    </source>
</evidence>
<feature type="region of interest" description="Disordered" evidence="1">
    <location>
        <begin position="30"/>
        <end position="65"/>
    </location>
</feature>
<evidence type="ECO:0000256" key="1">
    <source>
        <dbReference type="SAM" id="MobiDB-lite"/>
    </source>
</evidence>
<dbReference type="EMBL" id="VCDX01000002">
    <property type="protein sequence ID" value="TYL14653.1"/>
    <property type="molecule type" value="Genomic_DNA"/>
</dbReference>
<evidence type="ECO:0000313" key="5">
    <source>
        <dbReference type="Proteomes" id="UP000322283"/>
    </source>
</evidence>
<accession>A0AAC9HJI6</accession>
<keyword evidence="5" id="KW-1185">Reference proteome</keyword>
<dbReference type="EMBL" id="CP017019">
    <property type="protein sequence ID" value="AOQ24246.1"/>
    <property type="molecule type" value="Genomic_DNA"/>
</dbReference>
<protein>
    <submittedName>
        <fullName evidence="2">Uncharacterized protein</fullName>
    </submittedName>
</protein>
<proteinExistence type="predicted"/>
<reference evidence="2 4" key="1">
    <citation type="submission" date="2016-08" db="EMBL/GenBank/DDBJ databases">
        <title>Moorella thermoacetica DSM 103132.</title>
        <authorList>
            <person name="Jendresen C.B."/>
            <person name="Redl S.M."/>
            <person name="Jensen T.O."/>
            <person name="Nielsen A.T."/>
        </authorList>
    </citation>
    <scope>NUCLEOTIDE SEQUENCE [LARGE SCALE GENOMIC DNA]</scope>
    <source>
        <strain evidence="2 4">DSM 103132</strain>
    </source>
</reference>
<reference evidence="3 5" key="2">
    <citation type="submission" date="2019-05" db="EMBL/GenBank/DDBJ databases">
        <title>Genome sequence of Moorella thermoacetica ATCC 33924.</title>
        <authorList>
            <person name="Poehlein A."/>
            <person name="Bengelsdorf F.R."/>
            <person name="Duerre P."/>
            <person name="Daniel R."/>
        </authorList>
    </citation>
    <scope>NUCLEOTIDE SEQUENCE [LARGE SCALE GENOMIC DNA]</scope>
    <source>
        <strain evidence="3 5">ATCC 33924</strain>
    </source>
</reference>
<organism evidence="2 4">
    <name type="scientific">Neomoorella thermoacetica</name>
    <name type="common">Clostridium thermoaceticum</name>
    <dbReference type="NCBI Taxonomy" id="1525"/>
    <lineage>
        <taxon>Bacteria</taxon>
        <taxon>Bacillati</taxon>
        <taxon>Bacillota</taxon>
        <taxon>Clostridia</taxon>
        <taxon>Neomoorellales</taxon>
        <taxon>Neomoorellaceae</taxon>
        <taxon>Neomoorella</taxon>
    </lineage>
</organism>
<evidence type="ECO:0000313" key="2">
    <source>
        <dbReference type="EMBL" id="AOQ24246.1"/>
    </source>
</evidence>
<feature type="compositionally biased region" description="Basic and acidic residues" evidence="1">
    <location>
        <begin position="41"/>
        <end position="52"/>
    </location>
</feature>
<name>A0AAC9HJI6_NEOTH</name>
<evidence type="ECO:0000313" key="4">
    <source>
        <dbReference type="Proteomes" id="UP000094598"/>
    </source>
</evidence>
<dbReference type="Proteomes" id="UP000322283">
    <property type="component" value="Unassembled WGS sequence"/>
</dbReference>
<sequence>MGADATAMNNENVSDRGWGYRRRATWFEALANSAKPQGGGGERDGDRNERSGTKGSTLRNDYPKR</sequence>
<gene>
    <name evidence="2" type="ORF">Maut_01809</name>
    <name evidence="3" type="ORF">MTAT_08880</name>
</gene>
<dbReference type="Proteomes" id="UP000094598">
    <property type="component" value="Chromosome"/>
</dbReference>